<reference evidence="2" key="1">
    <citation type="submission" date="2015-01" db="EMBL/GenBank/DDBJ databases">
        <authorList>
            <person name="Manzoor Shahid"/>
            <person name="Zubair Saima"/>
        </authorList>
    </citation>
    <scope>NUCLEOTIDE SEQUENCE [LARGE SCALE GENOMIC DNA]</scope>
    <source>
        <strain evidence="2">V1</strain>
    </source>
</reference>
<dbReference type="RefSeq" id="WP_274517829.1">
    <property type="nucleotide sequence ID" value="NZ_CP027018.1"/>
</dbReference>
<accession>A0A0B7GPA1</accession>
<dbReference type="EMBL" id="CDNC01000001">
    <property type="protein sequence ID" value="CEM60394.1"/>
    <property type="molecule type" value="Genomic_DNA"/>
</dbReference>
<proteinExistence type="predicted"/>
<organism evidence="1 2">
    <name type="scientific">Treponema phagedenis</name>
    <dbReference type="NCBI Taxonomy" id="162"/>
    <lineage>
        <taxon>Bacteria</taxon>
        <taxon>Pseudomonadati</taxon>
        <taxon>Spirochaetota</taxon>
        <taxon>Spirochaetia</taxon>
        <taxon>Spirochaetales</taxon>
        <taxon>Treponemataceae</taxon>
        <taxon>Treponema</taxon>
    </lineage>
</organism>
<name>A0A0B7GPA1_TREPH</name>
<protein>
    <submittedName>
        <fullName evidence="1">Uncharacterized protein</fullName>
    </submittedName>
</protein>
<sequence>MDVTFKETSNTTIDKHAAINQNSIRKWALAILKRVEHIHGKNIH</sequence>
<gene>
    <name evidence="1" type="ORF">TPHV1_10062</name>
</gene>
<evidence type="ECO:0000313" key="1">
    <source>
        <dbReference type="EMBL" id="CEM60394.1"/>
    </source>
</evidence>
<dbReference type="AlphaFoldDB" id="A0A0B7GPA1"/>
<dbReference type="Proteomes" id="UP000042527">
    <property type="component" value="Unassembled WGS sequence"/>
</dbReference>
<keyword evidence="2" id="KW-1185">Reference proteome</keyword>
<evidence type="ECO:0000313" key="2">
    <source>
        <dbReference type="Proteomes" id="UP000042527"/>
    </source>
</evidence>